<evidence type="ECO:0000313" key="3">
    <source>
        <dbReference type="Proteomes" id="UP000735302"/>
    </source>
</evidence>
<proteinExistence type="predicted"/>
<accession>A0AAV3YE76</accession>
<feature type="region of interest" description="Disordered" evidence="1">
    <location>
        <begin position="1"/>
        <end position="46"/>
    </location>
</feature>
<dbReference type="EMBL" id="BLXT01000921">
    <property type="protein sequence ID" value="GFN81298.1"/>
    <property type="molecule type" value="Genomic_DNA"/>
</dbReference>
<dbReference type="AlphaFoldDB" id="A0AAV3YE76"/>
<feature type="compositionally biased region" description="Polar residues" evidence="1">
    <location>
        <begin position="37"/>
        <end position="46"/>
    </location>
</feature>
<sequence length="189" mass="20949">MADKGSETAQWNTAKKSNTTMTNSKVYGKSAKDYARSKNTTQLSSEMRLITSTAQEQSVKNIRQDNERALTKSFDSTPGKGTPDFQAIDVVGLINPSSGKRSRLILNLVDNVTRYVEEVSIRNRCQDVPGEQLLGSSRKRLHLRMEASEGSLGAALNGQPLAALFFYLAITKMSDVTVSKKPKHKKKFY</sequence>
<protein>
    <submittedName>
        <fullName evidence="2">Uncharacterized protein</fullName>
    </submittedName>
</protein>
<organism evidence="2 3">
    <name type="scientific">Plakobranchus ocellatus</name>
    <dbReference type="NCBI Taxonomy" id="259542"/>
    <lineage>
        <taxon>Eukaryota</taxon>
        <taxon>Metazoa</taxon>
        <taxon>Spiralia</taxon>
        <taxon>Lophotrochozoa</taxon>
        <taxon>Mollusca</taxon>
        <taxon>Gastropoda</taxon>
        <taxon>Heterobranchia</taxon>
        <taxon>Euthyneura</taxon>
        <taxon>Panpulmonata</taxon>
        <taxon>Sacoglossa</taxon>
        <taxon>Placobranchoidea</taxon>
        <taxon>Plakobranchidae</taxon>
        <taxon>Plakobranchus</taxon>
    </lineage>
</organism>
<evidence type="ECO:0000313" key="2">
    <source>
        <dbReference type="EMBL" id="GFN81298.1"/>
    </source>
</evidence>
<evidence type="ECO:0000256" key="1">
    <source>
        <dbReference type="SAM" id="MobiDB-lite"/>
    </source>
</evidence>
<keyword evidence="3" id="KW-1185">Reference proteome</keyword>
<feature type="compositionally biased region" description="Polar residues" evidence="1">
    <location>
        <begin position="7"/>
        <end position="25"/>
    </location>
</feature>
<dbReference type="Proteomes" id="UP000735302">
    <property type="component" value="Unassembled WGS sequence"/>
</dbReference>
<name>A0AAV3YE76_9GAST</name>
<reference evidence="2 3" key="1">
    <citation type="journal article" date="2021" name="Elife">
        <title>Chloroplast acquisition without the gene transfer in kleptoplastic sea slugs, Plakobranchus ocellatus.</title>
        <authorList>
            <person name="Maeda T."/>
            <person name="Takahashi S."/>
            <person name="Yoshida T."/>
            <person name="Shimamura S."/>
            <person name="Takaki Y."/>
            <person name="Nagai Y."/>
            <person name="Toyoda A."/>
            <person name="Suzuki Y."/>
            <person name="Arimoto A."/>
            <person name="Ishii H."/>
            <person name="Satoh N."/>
            <person name="Nishiyama T."/>
            <person name="Hasebe M."/>
            <person name="Maruyama T."/>
            <person name="Minagawa J."/>
            <person name="Obokata J."/>
            <person name="Shigenobu S."/>
        </authorList>
    </citation>
    <scope>NUCLEOTIDE SEQUENCE [LARGE SCALE GENOMIC DNA]</scope>
</reference>
<gene>
    <name evidence="2" type="ORF">PoB_000780400</name>
</gene>
<comment type="caution">
    <text evidence="2">The sequence shown here is derived from an EMBL/GenBank/DDBJ whole genome shotgun (WGS) entry which is preliminary data.</text>
</comment>